<dbReference type="PANTHER" id="PTHR42756:SF1">
    <property type="entry name" value="TRANSCRIPTIONAL REPRESSOR OF EMRAB OPERON"/>
    <property type="match status" value="1"/>
</dbReference>
<dbReference type="PANTHER" id="PTHR42756">
    <property type="entry name" value="TRANSCRIPTIONAL REGULATOR, MARR"/>
    <property type="match status" value="1"/>
</dbReference>
<dbReference type="SMART" id="SM00347">
    <property type="entry name" value="HTH_MARR"/>
    <property type="match status" value="1"/>
</dbReference>
<evidence type="ECO:0000313" key="6">
    <source>
        <dbReference type="Proteomes" id="UP001630969"/>
    </source>
</evidence>
<dbReference type="Pfam" id="PF01047">
    <property type="entry name" value="MarR"/>
    <property type="match status" value="1"/>
</dbReference>
<dbReference type="GeneID" id="97219955"/>
<evidence type="ECO:0000256" key="2">
    <source>
        <dbReference type="ARBA" id="ARBA00023125"/>
    </source>
</evidence>
<dbReference type="InterPro" id="IPR023187">
    <property type="entry name" value="Tscrpt_reg_MarR-type_CS"/>
</dbReference>
<keyword evidence="3" id="KW-0804">Transcription</keyword>
<proteinExistence type="predicted"/>
<dbReference type="InterPro" id="IPR000835">
    <property type="entry name" value="HTH_MarR-typ"/>
</dbReference>
<keyword evidence="1" id="KW-0805">Transcription regulation</keyword>
<dbReference type="PRINTS" id="PR00598">
    <property type="entry name" value="HTHMARR"/>
</dbReference>
<evidence type="ECO:0000256" key="3">
    <source>
        <dbReference type="ARBA" id="ARBA00023163"/>
    </source>
</evidence>
<dbReference type="Proteomes" id="UP001630969">
    <property type="component" value="Unassembled WGS sequence"/>
</dbReference>
<dbReference type="EMBL" id="JBGXBU010000002">
    <property type="protein sequence ID" value="MFM4892730.1"/>
    <property type="molecule type" value="Genomic_DNA"/>
</dbReference>
<evidence type="ECO:0000259" key="4">
    <source>
        <dbReference type="PROSITE" id="PS50995"/>
    </source>
</evidence>
<feature type="domain" description="HTH marR-type" evidence="4">
    <location>
        <begin position="5"/>
        <end position="142"/>
    </location>
</feature>
<gene>
    <name evidence="5" type="ORF">ACEUDJ_07610</name>
</gene>
<dbReference type="PROSITE" id="PS50995">
    <property type="entry name" value="HTH_MARR_2"/>
    <property type="match status" value="1"/>
</dbReference>
<protein>
    <submittedName>
        <fullName evidence="5">MarR family winged helix-turn-helix transcriptional regulator</fullName>
    </submittedName>
</protein>
<dbReference type="Gene3D" id="1.10.10.10">
    <property type="entry name" value="Winged helix-like DNA-binding domain superfamily/Winged helix DNA-binding domain"/>
    <property type="match status" value="1"/>
</dbReference>
<dbReference type="SUPFAM" id="SSF46785">
    <property type="entry name" value="Winged helix' DNA-binding domain"/>
    <property type="match status" value="1"/>
</dbReference>
<organism evidence="5 6">
    <name type="scientific">Aeromonas bivalvium</name>
    <dbReference type="NCBI Taxonomy" id="440079"/>
    <lineage>
        <taxon>Bacteria</taxon>
        <taxon>Pseudomonadati</taxon>
        <taxon>Pseudomonadota</taxon>
        <taxon>Gammaproteobacteria</taxon>
        <taxon>Aeromonadales</taxon>
        <taxon>Aeromonadaceae</taxon>
        <taxon>Aeromonas</taxon>
    </lineage>
</organism>
<evidence type="ECO:0000256" key="1">
    <source>
        <dbReference type="ARBA" id="ARBA00023015"/>
    </source>
</evidence>
<sequence>MSQQPDTLGFLIGDVQRLMRRQFQQQLEGSCLTLAQARALVHIARSEGIRQVDLADRLDIQPITLARQLDQLAESGLVERRSDPHDRRAHQLFLTEAATPYLAMIKQASDQVHQRAIGELGEEATDALCRSLKILRTNLGHL</sequence>
<comment type="caution">
    <text evidence="5">The sequence shown here is derived from an EMBL/GenBank/DDBJ whole genome shotgun (WGS) entry which is preliminary data.</text>
</comment>
<keyword evidence="2" id="KW-0238">DNA-binding</keyword>
<dbReference type="RefSeq" id="WP_408789225.1">
    <property type="nucleotide sequence ID" value="NZ_JBGXBU010000002.1"/>
</dbReference>
<evidence type="ECO:0000313" key="5">
    <source>
        <dbReference type="EMBL" id="MFM4892730.1"/>
    </source>
</evidence>
<dbReference type="PROSITE" id="PS01117">
    <property type="entry name" value="HTH_MARR_1"/>
    <property type="match status" value="1"/>
</dbReference>
<reference evidence="5 6" key="1">
    <citation type="submission" date="2024-09" db="EMBL/GenBank/DDBJ databases">
        <title>Aeromonas strains Genome sequencing and assembly.</title>
        <authorList>
            <person name="Hu X."/>
            <person name="Tang B."/>
        </authorList>
    </citation>
    <scope>NUCLEOTIDE SEQUENCE [LARGE SCALE GENOMIC DNA]</scope>
    <source>
        <strain evidence="5 6">NB23SCDHY001</strain>
    </source>
</reference>
<keyword evidence="6" id="KW-1185">Reference proteome</keyword>
<dbReference type="InterPro" id="IPR036390">
    <property type="entry name" value="WH_DNA-bd_sf"/>
</dbReference>
<name>A0ABW9GNK0_9GAMM</name>
<accession>A0ABW9GNK0</accession>
<dbReference type="InterPro" id="IPR036388">
    <property type="entry name" value="WH-like_DNA-bd_sf"/>
</dbReference>